<dbReference type="SUPFAM" id="SSF56300">
    <property type="entry name" value="Metallo-dependent phosphatases"/>
    <property type="match status" value="1"/>
</dbReference>
<dbReference type="InterPro" id="IPR051693">
    <property type="entry name" value="UPF0046_metallophosphoest"/>
</dbReference>
<keyword evidence="3" id="KW-1185">Reference proteome</keyword>
<dbReference type="Pfam" id="PF00149">
    <property type="entry name" value="Metallophos"/>
    <property type="match status" value="1"/>
</dbReference>
<evidence type="ECO:0000313" key="3">
    <source>
        <dbReference type="Proteomes" id="UP001148312"/>
    </source>
</evidence>
<dbReference type="GO" id="GO:0016787">
    <property type="term" value="F:hydrolase activity"/>
    <property type="evidence" value="ECO:0007669"/>
    <property type="project" value="InterPro"/>
</dbReference>
<dbReference type="CDD" id="cd07379">
    <property type="entry name" value="MPP_239FB"/>
    <property type="match status" value="1"/>
</dbReference>
<evidence type="ECO:0000259" key="1">
    <source>
        <dbReference type="Pfam" id="PF00149"/>
    </source>
</evidence>
<comment type="caution">
    <text evidence="2">The sequence shown here is derived from an EMBL/GenBank/DDBJ whole genome shotgun (WGS) entry which is preliminary data.</text>
</comment>
<reference evidence="2" key="1">
    <citation type="submission" date="2022-12" db="EMBL/GenBank/DDBJ databases">
        <authorList>
            <person name="Petersen C."/>
        </authorList>
    </citation>
    <scope>NUCLEOTIDE SEQUENCE</scope>
    <source>
        <strain evidence="2">IBT 30728</strain>
    </source>
</reference>
<dbReference type="PANTHER" id="PTHR12905:SF0">
    <property type="entry name" value="CALCINEURIN-LIKE PHOSPHOESTERASE DOMAIN-CONTAINING PROTEIN"/>
    <property type="match status" value="1"/>
</dbReference>
<reference evidence="2" key="2">
    <citation type="journal article" date="2023" name="IMA Fungus">
        <title>Comparative genomic study of the Penicillium genus elucidates a diverse pangenome and 15 lateral gene transfer events.</title>
        <authorList>
            <person name="Petersen C."/>
            <person name="Sorensen T."/>
            <person name="Nielsen M.R."/>
            <person name="Sondergaard T.E."/>
            <person name="Sorensen J.L."/>
            <person name="Fitzpatrick D.A."/>
            <person name="Frisvad J.C."/>
            <person name="Nielsen K.L."/>
        </authorList>
    </citation>
    <scope>NUCLEOTIDE SEQUENCE</scope>
    <source>
        <strain evidence="2">IBT 30728</strain>
    </source>
</reference>
<dbReference type="AlphaFoldDB" id="A0A9W9WT44"/>
<dbReference type="InterPro" id="IPR029052">
    <property type="entry name" value="Metallo-depent_PP-like"/>
</dbReference>
<dbReference type="GeneID" id="81627942"/>
<feature type="domain" description="Calcineurin-like phosphoesterase" evidence="1">
    <location>
        <begin position="11"/>
        <end position="95"/>
    </location>
</feature>
<name>A0A9W9WT44_9EURO</name>
<dbReference type="PANTHER" id="PTHR12905">
    <property type="entry name" value="METALLOPHOSPHOESTERASE"/>
    <property type="match status" value="1"/>
</dbReference>
<dbReference type="Gene3D" id="3.60.21.10">
    <property type="match status" value="1"/>
</dbReference>
<organism evidence="2 3">
    <name type="scientific">Penicillium diatomitis</name>
    <dbReference type="NCBI Taxonomy" id="2819901"/>
    <lineage>
        <taxon>Eukaryota</taxon>
        <taxon>Fungi</taxon>
        <taxon>Dikarya</taxon>
        <taxon>Ascomycota</taxon>
        <taxon>Pezizomycotina</taxon>
        <taxon>Eurotiomycetes</taxon>
        <taxon>Eurotiomycetidae</taxon>
        <taxon>Eurotiales</taxon>
        <taxon>Aspergillaceae</taxon>
        <taxon>Penicillium</taxon>
    </lineage>
</organism>
<dbReference type="RefSeq" id="XP_056786784.1">
    <property type="nucleotide sequence ID" value="XM_056937692.1"/>
</dbReference>
<protein>
    <recommendedName>
        <fullName evidence="1">Calcineurin-like phosphoesterase domain-containing protein</fullName>
    </recommendedName>
</protein>
<sequence length="309" mass="34524">MTDRQRPIKTRFLVLSDTHGLEKLAQDTSKHTIDVVIHCGDLTTESKLEEFKASIRLLNTINAPLKIAIAGNHDFTMDITAFRRKVADAKPPLNPTLVKQTYGYEGEARKLFDRQIGITFLDEGTHEFRLNNGAMLKVYASPYTLSLGDWGFQYHPDQGHDFAIPNVDVAITHGPLKGVMDMTYSAERAGCPFLFEAIARARPLMHCFGQIHEGWGAKLITWRQKRSAKPSHLTDIDNERSTTIARLSSERKKLVQSPAGAFFTSHCHSDLNPLKRGLQTLFVNAAIEGENSLPIQPAWIVDLDLSSAC</sequence>
<evidence type="ECO:0000313" key="2">
    <source>
        <dbReference type="EMBL" id="KAJ5475026.1"/>
    </source>
</evidence>
<accession>A0A9W9WT44</accession>
<dbReference type="Proteomes" id="UP001148312">
    <property type="component" value="Unassembled WGS sequence"/>
</dbReference>
<proteinExistence type="predicted"/>
<dbReference type="EMBL" id="JAPWDQ010000012">
    <property type="protein sequence ID" value="KAJ5475026.1"/>
    <property type="molecule type" value="Genomic_DNA"/>
</dbReference>
<gene>
    <name evidence="2" type="ORF">N7539_008092</name>
</gene>
<dbReference type="InterPro" id="IPR004843">
    <property type="entry name" value="Calcineurin-like_PHP"/>
</dbReference>